<feature type="transmembrane region" description="Helical" evidence="1">
    <location>
        <begin position="91"/>
        <end position="114"/>
    </location>
</feature>
<feature type="transmembrane region" description="Helical" evidence="1">
    <location>
        <begin position="200"/>
        <end position="218"/>
    </location>
</feature>
<keyword evidence="1" id="KW-1133">Transmembrane helix</keyword>
<sequence length="231" mass="24551">MSATAVQPRTKRDVRTASRWLAAFVVPIGAAAIALLRYFLPYDTADDSATIVSKVMAEPGRSSLVLWLAFIGILTLVPSAYIVGKLTRRRAPWLTGAALVLLIPGYLSLGWLVAGDQALWTGTEAGLDAGTITKLYDTMHPTGGLAAGIFVLGHVVGTILLGIALWRSQVVARWAAVAVIVSQPIHFVAAVIVPNHTLDLIGWGLQAAGFAAVGLAILRLRNDEWDLPTLP</sequence>
<name>A0A4R6JGR7_9ACTN</name>
<feature type="transmembrane region" description="Helical" evidence="1">
    <location>
        <begin position="173"/>
        <end position="194"/>
    </location>
</feature>
<dbReference type="Proteomes" id="UP000295388">
    <property type="component" value="Unassembled WGS sequence"/>
</dbReference>
<dbReference type="AlphaFoldDB" id="A0A4R6JGR7"/>
<feature type="transmembrane region" description="Helical" evidence="1">
    <location>
        <begin position="145"/>
        <end position="166"/>
    </location>
</feature>
<organism evidence="2 3">
    <name type="scientific">Kribbella caucasensis</name>
    <dbReference type="NCBI Taxonomy" id="2512215"/>
    <lineage>
        <taxon>Bacteria</taxon>
        <taxon>Bacillati</taxon>
        <taxon>Actinomycetota</taxon>
        <taxon>Actinomycetes</taxon>
        <taxon>Propionibacteriales</taxon>
        <taxon>Kribbellaceae</taxon>
        <taxon>Kribbella</taxon>
    </lineage>
</organism>
<protein>
    <recommendedName>
        <fullName evidence="4">DUF4386 family protein</fullName>
    </recommendedName>
</protein>
<dbReference type="RefSeq" id="WP_133804523.1">
    <property type="nucleotide sequence ID" value="NZ_SNWQ01000023.1"/>
</dbReference>
<evidence type="ECO:0000313" key="2">
    <source>
        <dbReference type="EMBL" id="TDO35230.1"/>
    </source>
</evidence>
<keyword evidence="1" id="KW-0472">Membrane</keyword>
<proteinExistence type="predicted"/>
<evidence type="ECO:0008006" key="4">
    <source>
        <dbReference type="Google" id="ProtNLM"/>
    </source>
</evidence>
<feature type="transmembrane region" description="Helical" evidence="1">
    <location>
        <begin position="64"/>
        <end position="84"/>
    </location>
</feature>
<feature type="transmembrane region" description="Helical" evidence="1">
    <location>
        <begin position="20"/>
        <end position="40"/>
    </location>
</feature>
<comment type="caution">
    <text evidence="2">The sequence shown here is derived from an EMBL/GenBank/DDBJ whole genome shotgun (WGS) entry which is preliminary data.</text>
</comment>
<evidence type="ECO:0000313" key="3">
    <source>
        <dbReference type="Proteomes" id="UP000295388"/>
    </source>
</evidence>
<keyword evidence="3" id="KW-1185">Reference proteome</keyword>
<reference evidence="2 3" key="1">
    <citation type="submission" date="2019-03" db="EMBL/GenBank/DDBJ databases">
        <title>Genomic Encyclopedia of Type Strains, Phase III (KMG-III): the genomes of soil and plant-associated and newly described type strains.</title>
        <authorList>
            <person name="Whitman W."/>
        </authorList>
    </citation>
    <scope>NUCLEOTIDE SEQUENCE [LARGE SCALE GENOMIC DNA]</scope>
    <source>
        <strain evidence="2 3">VKM Ac-2527</strain>
    </source>
</reference>
<dbReference type="EMBL" id="SNWQ01000023">
    <property type="protein sequence ID" value="TDO35230.1"/>
    <property type="molecule type" value="Genomic_DNA"/>
</dbReference>
<accession>A0A4R6JGR7</accession>
<gene>
    <name evidence="2" type="ORF">EV643_12336</name>
</gene>
<evidence type="ECO:0000256" key="1">
    <source>
        <dbReference type="SAM" id="Phobius"/>
    </source>
</evidence>
<dbReference type="OrthoDB" id="5148077at2"/>
<keyword evidence="1" id="KW-0812">Transmembrane</keyword>